<keyword evidence="2" id="KW-1185">Reference proteome</keyword>
<dbReference type="InterPro" id="IPR012340">
    <property type="entry name" value="NA-bd_OB-fold"/>
</dbReference>
<evidence type="ECO:0008006" key="3">
    <source>
        <dbReference type="Google" id="ProtNLM"/>
    </source>
</evidence>
<accession>A0ABC8JUH0</accession>
<dbReference type="SUPFAM" id="SSF50249">
    <property type="entry name" value="Nucleic acid-binding proteins"/>
    <property type="match status" value="1"/>
</dbReference>
<evidence type="ECO:0000313" key="1">
    <source>
        <dbReference type="EMBL" id="CAH8341106.1"/>
    </source>
</evidence>
<dbReference type="Proteomes" id="UP001642260">
    <property type="component" value="Unassembled WGS sequence"/>
</dbReference>
<protein>
    <recommendedName>
        <fullName evidence="3">Replication factor A C-terminal domain-containing protein</fullName>
    </recommendedName>
</protein>
<organism evidence="1 2">
    <name type="scientific">Eruca vesicaria subsp. sativa</name>
    <name type="common">Garden rocket</name>
    <name type="synonym">Eruca sativa</name>
    <dbReference type="NCBI Taxonomy" id="29727"/>
    <lineage>
        <taxon>Eukaryota</taxon>
        <taxon>Viridiplantae</taxon>
        <taxon>Streptophyta</taxon>
        <taxon>Embryophyta</taxon>
        <taxon>Tracheophyta</taxon>
        <taxon>Spermatophyta</taxon>
        <taxon>Magnoliopsida</taxon>
        <taxon>eudicotyledons</taxon>
        <taxon>Gunneridae</taxon>
        <taxon>Pentapetalae</taxon>
        <taxon>rosids</taxon>
        <taxon>malvids</taxon>
        <taxon>Brassicales</taxon>
        <taxon>Brassicaceae</taxon>
        <taxon>Brassiceae</taxon>
        <taxon>Eruca</taxon>
    </lineage>
</organism>
<comment type="caution">
    <text evidence="1">The sequence shown here is derived from an EMBL/GenBank/DDBJ whole genome shotgun (WGS) entry which is preliminary data.</text>
</comment>
<evidence type="ECO:0000313" key="2">
    <source>
        <dbReference type="Proteomes" id="UP001642260"/>
    </source>
</evidence>
<dbReference type="AlphaFoldDB" id="A0ABC8JUH0"/>
<name>A0ABC8JUH0_ERUVS</name>
<sequence length="100" mass="11291">MDKGWCYFSRSKCTKKLQRTVSYFTCVSCNNTTAVGVLRYRVEVSVAADTDEGLFVAFNGSMRKLHNIRAYETGHLLVRSSIIHLVSDLMSNVFKPYAGE</sequence>
<dbReference type="EMBL" id="CAKOAT010145266">
    <property type="protein sequence ID" value="CAH8341106.1"/>
    <property type="molecule type" value="Genomic_DNA"/>
</dbReference>
<gene>
    <name evidence="1" type="ORF">ERUC_LOCUS15559</name>
</gene>
<proteinExistence type="predicted"/>
<reference evidence="1 2" key="1">
    <citation type="submission" date="2022-03" db="EMBL/GenBank/DDBJ databases">
        <authorList>
            <person name="Macdonald S."/>
            <person name="Ahmed S."/>
            <person name="Newling K."/>
        </authorList>
    </citation>
    <scope>NUCLEOTIDE SEQUENCE [LARGE SCALE GENOMIC DNA]</scope>
</reference>
<dbReference type="Gene3D" id="2.40.50.140">
    <property type="entry name" value="Nucleic acid-binding proteins"/>
    <property type="match status" value="1"/>
</dbReference>